<keyword evidence="3" id="KW-1185">Reference proteome</keyword>
<feature type="compositionally biased region" description="Pro residues" evidence="1">
    <location>
        <begin position="119"/>
        <end position="131"/>
    </location>
</feature>
<evidence type="ECO:0000313" key="2">
    <source>
        <dbReference type="EMBL" id="CAG7609296.1"/>
    </source>
</evidence>
<evidence type="ECO:0000256" key="1">
    <source>
        <dbReference type="SAM" id="MobiDB-lite"/>
    </source>
</evidence>
<protein>
    <submittedName>
        <fullName evidence="2">Uncharacterized protein</fullName>
    </submittedName>
</protein>
<dbReference type="Proteomes" id="UP001153328">
    <property type="component" value="Unassembled WGS sequence"/>
</dbReference>
<feature type="region of interest" description="Disordered" evidence="1">
    <location>
        <begin position="114"/>
        <end position="160"/>
    </location>
</feature>
<dbReference type="EMBL" id="CAJVAX010000001">
    <property type="protein sequence ID" value="CAG7609296.1"/>
    <property type="molecule type" value="Genomic_DNA"/>
</dbReference>
<name>A0A9W4E1T8_9ACTN</name>
<proteinExistence type="predicted"/>
<accession>A0A9W4E1T8</accession>
<sequence>MVHTPACVRRRTPVRTAGRAPAPRASRTPFRCCRDSRMLPIVNTMTPPTDRRRDGYAPARPRATGMCQVNRLESQPSSFEGVANGGVSPPVVAGRVMLGLLSVREFMAVNRSHPAHVPQAPPSGPWPPDRPPTLSATGGQDPRDPGNHWVDGSSETGMGA</sequence>
<feature type="region of interest" description="Disordered" evidence="1">
    <location>
        <begin position="41"/>
        <end position="61"/>
    </location>
</feature>
<feature type="region of interest" description="Disordered" evidence="1">
    <location>
        <begin position="1"/>
        <end position="28"/>
    </location>
</feature>
<gene>
    <name evidence="2" type="ORF">SBRY_11232</name>
</gene>
<organism evidence="2 3">
    <name type="scientific">Actinacidiphila bryophytorum</name>
    <dbReference type="NCBI Taxonomy" id="1436133"/>
    <lineage>
        <taxon>Bacteria</taxon>
        <taxon>Bacillati</taxon>
        <taxon>Actinomycetota</taxon>
        <taxon>Actinomycetes</taxon>
        <taxon>Kitasatosporales</taxon>
        <taxon>Streptomycetaceae</taxon>
        <taxon>Actinacidiphila</taxon>
    </lineage>
</organism>
<comment type="caution">
    <text evidence="2">The sequence shown here is derived from an EMBL/GenBank/DDBJ whole genome shotgun (WGS) entry which is preliminary data.</text>
</comment>
<reference evidence="2" key="1">
    <citation type="submission" date="2021-06" db="EMBL/GenBank/DDBJ databases">
        <authorList>
            <person name="Arsene-Ploetze F."/>
        </authorList>
    </citation>
    <scope>NUCLEOTIDE SEQUENCE</scope>
    <source>
        <strain evidence="2">SBRY1</strain>
    </source>
</reference>
<evidence type="ECO:0000313" key="3">
    <source>
        <dbReference type="Proteomes" id="UP001153328"/>
    </source>
</evidence>
<dbReference type="AlphaFoldDB" id="A0A9W4E1T8"/>